<evidence type="ECO:0000256" key="8">
    <source>
        <dbReference type="ARBA" id="ARBA00022833"/>
    </source>
</evidence>
<evidence type="ECO:0000256" key="9">
    <source>
        <dbReference type="ARBA" id="ARBA00022857"/>
    </source>
</evidence>
<feature type="domain" description="CMP/dCMP-type deaminase" evidence="18">
    <location>
        <begin position="7"/>
        <end position="129"/>
    </location>
</feature>
<dbReference type="GO" id="GO:0009231">
    <property type="term" value="P:riboflavin biosynthetic process"/>
    <property type="evidence" value="ECO:0007669"/>
    <property type="project" value="UniProtKB-UniPathway"/>
</dbReference>
<feature type="binding site" evidence="16">
    <location>
        <position position="210"/>
    </location>
    <ligand>
        <name>substrate</name>
    </ligand>
</feature>
<feature type="binding site" evidence="17">
    <location>
        <position position="82"/>
    </location>
    <ligand>
        <name>Zn(2+)</name>
        <dbReference type="ChEBI" id="CHEBI:29105"/>
        <note>catalytic</note>
    </ligand>
</feature>
<evidence type="ECO:0000256" key="6">
    <source>
        <dbReference type="ARBA" id="ARBA00022619"/>
    </source>
</evidence>
<comment type="catalytic activity">
    <reaction evidence="12 14">
        <text>5-amino-6-(5-phospho-D-ribitylamino)uracil + NADP(+) = 5-amino-6-(5-phospho-D-ribosylamino)uracil + NADPH + H(+)</text>
        <dbReference type="Rhea" id="RHEA:17845"/>
        <dbReference type="ChEBI" id="CHEBI:15378"/>
        <dbReference type="ChEBI" id="CHEBI:57783"/>
        <dbReference type="ChEBI" id="CHEBI:58349"/>
        <dbReference type="ChEBI" id="CHEBI:58421"/>
        <dbReference type="ChEBI" id="CHEBI:58453"/>
        <dbReference type="EC" id="1.1.1.193"/>
    </reaction>
</comment>
<dbReference type="GO" id="GO:0008703">
    <property type="term" value="F:5-amino-6-(5-phosphoribosylamino)uracil reductase activity"/>
    <property type="evidence" value="ECO:0007669"/>
    <property type="project" value="UniProtKB-EC"/>
</dbReference>
<comment type="pathway">
    <text evidence="2 14">Cofactor biosynthesis; riboflavin biosynthesis; 5-amino-6-(D-ribitylamino)uracil from GTP: step 2/4.</text>
</comment>
<dbReference type="Pfam" id="PF00383">
    <property type="entry name" value="dCMP_cyt_deam_1"/>
    <property type="match status" value="1"/>
</dbReference>
<feature type="binding site" evidence="16">
    <location>
        <position position="190"/>
    </location>
    <ligand>
        <name>substrate</name>
    </ligand>
</feature>
<comment type="caution">
    <text evidence="19">The sequence shown here is derived from an EMBL/GenBank/DDBJ whole genome shotgun (WGS) entry which is preliminary data.</text>
</comment>
<dbReference type="PIRSF" id="PIRSF006769">
    <property type="entry name" value="RibD"/>
    <property type="match status" value="1"/>
</dbReference>
<feature type="binding site" evidence="16">
    <location>
        <position position="176"/>
    </location>
    <ligand>
        <name>NADP(+)</name>
        <dbReference type="ChEBI" id="CHEBI:58349"/>
    </ligand>
</feature>
<evidence type="ECO:0000256" key="5">
    <source>
        <dbReference type="ARBA" id="ARBA00007417"/>
    </source>
</evidence>
<protein>
    <recommendedName>
        <fullName evidence="14">Riboflavin biosynthesis protein RibD</fullName>
    </recommendedName>
    <domain>
        <recommendedName>
            <fullName evidence="14">Diaminohydroxyphosphoribosylaminopyrimidine deaminase</fullName>
            <shortName evidence="14">DRAP deaminase</shortName>
            <ecNumber evidence="14">3.5.4.26</ecNumber>
        </recommendedName>
        <alternativeName>
            <fullName evidence="14">Riboflavin-specific deaminase</fullName>
        </alternativeName>
    </domain>
    <domain>
        <recommendedName>
            <fullName evidence="14">5-amino-6-(5-phosphoribosylamino)uracil reductase</fullName>
            <ecNumber evidence="14">1.1.1.193</ecNumber>
        </recommendedName>
        <alternativeName>
            <fullName evidence="14">HTP reductase</fullName>
        </alternativeName>
    </domain>
</protein>
<keyword evidence="14 19" id="KW-0378">Hydrolase</keyword>
<comment type="catalytic activity">
    <reaction evidence="13 14">
        <text>2,5-diamino-6-hydroxy-4-(5-phosphoribosylamino)-pyrimidine + H2O + H(+) = 5-amino-6-(5-phospho-D-ribosylamino)uracil + NH4(+)</text>
        <dbReference type="Rhea" id="RHEA:21868"/>
        <dbReference type="ChEBI" id="CHEBI:15377"/>
        <dbReference type="ChEBI" id="CHEBI:15378"/>
        <dbReference type="ChEBI" id="CHEBI:28938"/>
        <dbReference type="ChEBI" id="CHEBI:58453"/>
        <dbReference type="ChEBI" id="CHEBI:58614"/>
        <dbReference type="EC" id="3.5.4.26"/>
    </reaction>
</comment>
<keyword evidence="10 14" id="KW-0560">Oxidoreductase</keyword>
<keyword evidence="6 14" id="KW-0686">Riboflavin biosynthesis</keyword>
<evidence type="ECO:0000256" key="17">
    <source>
        <dbReference type="PIRSR" id="PIRSR006769-3"/>
    </source>
</evidence>
<feature type="binding site" evidence="16">
    <location>
        <position position="174"/>
    </location>
    <ligand>
        <name>substrate</name>
    </ligand>
</feature>
<dbReference type="InterPro" id="IPR050765">
    <property type="entry name" value="Riboflavin_Biosynth_HTPR"/>
</dbReference>
<dbReference type="InterPro" id="IPR016193">
    <property type="entry name" value="Cytidine_deaminase-like"/>
</dbReference>
<evidence type="ECO:0000313" key="20">
    <source>
        <dbReference type="Proteomes" id="UP000589626"/>
    </source>
</evidence>
<dbReference type="SUPFAM" id="SSF53597">
    <property type="entry name" value="Dihydrofolate reductase-like"/>
    <property type="match status" value="1"/>
</dbReference>
<dbReference type="UniPathway" id="UPA00275">
    <property type="reaction ID" value="UER00401"/>
</dbReference>
<keyword evidence="8 14" id="KW-0862">Zinc</keyword>
<evidence type="ECO:0000256" key="4">
    <source>
        <dbReference type="ARBA" id="ARBA00005259"/>
    </source>
</evidence>
<feature type="binding site" evidence="17">
    <location>
        <position position="57"/>
    </location>
    <ligand>
        <name>Zn(2+)</name>
        <dbReference type="ChEBI" id="CHEBI:29105"/>
        <note>catalytic</note>
    </ligand>
</feature>
<dbReference type="GO" id="GO:0008270">
    <property type="term" value="F:zinc ion binding"/>
    <property type="evidence" value="ECO:0007669"/>
    <property type="project" value="InterPro"/>
</dbReference>
<dbReference type="EC" id="3.5.4.26" evidence="14"/>
<keyword evidence="11" id="KW-0511">Multifunctional enzyme</keyword>
<keyword evidence="7 14" id="KW-0479">Metal-binding</keyword>
<evidence type="ECO:0000259" key="18">
    <source>
        <dbReference type="PROSITE" id="PS51747"/>
    </source>
</evidence>
<dbReference type="EMBL" id="JACHWR010000003">
    <property type="protein sequence ID" value="MBB3044423.1"/>
    <property type="molecule type" value="Genomic_DNA"/>
</dbReference>
<keyword evidence="9 14" id="KW-0521">NADP</keyword>
<comment type="cofactor">
    <cofactor evidence="14 17">
        <name>Zn(2+)</name>
        <dbReference type="ChEBI" id="CHEBI:29105"/>
    </cofactor>
    <text evidence="14 17">Binds 1 zinc ion.</text>
</comment>
<evidence type="ECO:0000256" key="1">
    <source>
        <dbReference type="ARBA" id="ARBA00002151"/>
    </source>
</evidence>
<dbReference type="AlphaFoldDB" id="A0A7W4VZ16"/>
<evidence type="ECO:0000313" key="19">
    <source>
        <dbReference type="EMBL" id="MBB3044423.1"/>
    </source>
</evidence>
<dbReference type="InterPro" id="IPR024072">
    <property type="entry name" value="DHFR-like_dom_sf"/>
</dbReference>
<accession>A0A7W4VZ16</accession>
<dbReference type="EC" id="1.1.1.193" evidence="14"/>
<comment type="pathway">
    <text evidence="3 14">Cofactor biosynthesis; riboflavin biosynthesis; 5-amino-6-(D-ribitylamino)uracil from GTP: step 3/4.</text>
</comment>
<feature type="active site" description="Proton donor" evidence="15">
    <location>
        <position position="59"/>
    </location>
</feature>
<proteinExistence type="inferred from homology"/>
<evidence type="ECO:0000256" key="16">
    <source>
        <dbReference type="PIRSR" id="PIRSR006769-2"/>
    </source>
</evidence>
<name>A0A7W4VZ16_9ACTN</name>
<evidence type="ECO:0000256" key="13">
    <source>
        <dbReference type="ARBA" id="ARBA00049886"/>
    </source>
</evidence>
<gene>
    <name evidence="19" type="ORF">FHU40_004260</name>
</gene>
<dbReference type="GO" id="GO:0008835">
    <property type="term" value="F:diaminohydroxyphosphoribosylaminopyrimidine deaminase activity"/>
    <property type="evidence" value="ECO:0007669"/>
    <property type="project" value="UniProtKB-EC"/>
</dbReference>
<dbReference type="Gene3D" id="3.40.140.10">
    <property type="entry name" value="Cytidine Deaminase, domain 2"/>
    <property type="match status" value="1"/>
</dbReference>
<evidence type="ECO:0000256" key="11">
    <source>
        <dbReference type="ARBA" id="ARBA00023268"/>
    </source>
</evidence>
<dbReference type="InterPro" id="IPR016192">
    <property type="entry name" value="APOBEC/CMP_deaminase_Zn-bd"/>
</dbReference>
<feature type="binding site" evidence="16">
    <location>
        <position position="277"/>
    </location>
    <ligand>
        <name>substrate</name>
    </ligand>
</feature>
<keyword evidence="20" id="KW-1185">Reference proteome</keyword>
<dbReference type="PANTHER" id="PTHR38011">
    <property type="entry name" value="DIHYDROFOLATE REDUCTASE FAMILY PROTEIN (AFU_ORTHOLOGUE AFUA_8G06820)"/>
    <property type="match status" value="1"/>
</dbReference>
<dbReference type="Gene3D" id="3.40.430.10">
    <property type="entry name" value="Dihydrofolate Reductase, subunit A"/>
    <property type="match status" value="1"/>
</dbReference>
<comment type="similarity">
    <text evidence="4 14">In the N-terminal section; belongs to the cytidine and deoxycytidylate deaminase family.</text>
</comment>
<comment type="function">
    <text evidence="1 14">Converts 2,5-diamino-6-(ribosylamino)-4(3h)-pyrimidinone 5'-phosphate into 5-amino-6-(ribosylamino)-2,4(1h,3h)-pyrimidinedione 5'-phosphate.</text>
</comment>
<feature type="binding site" evidence="16">
    <location>
        <position position="206"/>
    </location>
    <ligand>
        <name>substrate</name>
    </ligand>
</feature>
<dbReference type="CDD" id="cd01284">
    <property type="entry name" value="Riboflavin_deaminase-reductase"/>
    <property type="match status" value="1"/>
</dbReference>
<dbReference type="Proteomes" id="UP000589626">
    <property type="component" value="Unassembled WGS sequence"/>
</dbReference>
<dbReference type="PROSITE" id="PS00903">
    <property type="entry name" value="CYT_DCMP_DEAMINASES_1"/>
    <property type="match status" value="1"/>
</dbReference>
<evidence type="ECO:0000256" key="14">
    <source>
        <dbReference type="PIRNR" id="PIRNR006769"/>
    </source>
</evidence>
<dbReference type="NCBIfam" id="TIGR00326">
    <property type="entry name" value="eubact_ribD"/>
    <property type="match status" value="1"/>
</dbReference>
<feature type="binding site" evidence="16">
    <location>
        <begin position="279"/>
        <end position="285"/>
    </location>
    <ligand>
        <name>NADP(+)</name>
        <dbReference type="ChEBI" id="CHEBI:58349"/>
    </ligand>
</feature>
<dbReference type="SUPFAM" id="SSF53927">
    <property type="entry name" value="Cytidine deaminase-like"/>
    <property type="match status" value="1"/>
</dbReference>
<dbReference type="InterPro" id="IPR002734">
    <property type="entry name" value="RibDG_C"/>
</dbReference>
<sequence>MSGRFTAAERAAMRRALELAATPGVPLGPNPRVGCVLVDEHGETVAEGHHRGAGTPHAEADALARAGGRARGATAVVTLEPCNHHGRTGPCAEALAEAGVRRVVFAQPDPNPVAAGGAEALRAAGVEVESGLLAVESGLLNRAWAFGVEHGRPFVTWKFATTLDGRSAAADGTSRWVSSRAARLDTHRLRALCDVMLVGSNTVAVDDPLLTVRDEHDRPLDHQPLRVVMGERELDPGRRIFNARYSQGAASLHLRTRDPRVALEQLYARDRQHVFLEGGPTLAAAFLRAGLVDEIVVYVAPMLLGAGRSAVADLGITTIADAFRPRVVDITVLDGVDGEQPNVRVTLAPTRTVVEEVAQQPSRNPVPREET</sequence>
<evidence type="ECO:0000256" key="3">
    <source>
        <dbReference type="ARBA" id="ARBA00004910"/>
    </source>
</evidence>
<dbReference type="RefSeq" id="WP_246391239.1">
    <property type="nucleotide sequence ID" value="NZ_JACHWR010000003.1"/>
</dbReference>
<dbReference type="InterPro" id="IPR004794">
    <property type="entry name" value="Eubact_RibD"/>
</dbReference>
<feature type="binding site" evidence="17">
    <location>
        <position position="91"/>
    </location>
    <ligand>
        <name>Zn(2+)</name>
        <dbReference type="ChEBI" id="CHEBI:29105"/>
        <note>catalytic</note>
    </ligand>
</feature>
<comment type="similarity">
    <text evidence="5 14">In the C-terminal section; belongs to the HTP reductase family.</text>
</comment>
<evidence type="ECO:0000256" key="7">
    <source>
        <dbReference type="ARBA" id="ARBA00022723"/>
    </source>
</evidence>
<dbReference type="PANTHER" id="PTHR38011:SF7">
    <property type="entry name" value="2,5-DIAMINO-6-RIBOSYLAMINO-4(3H)-PYRIMIDINONE 5'-PHOSPHATE REDUCTASE"/>
    <property type="match status" value="1"/>
</dbReference>
<feature type="binding site" evidence="16">
    <location>
        <position position="213"/>
    </location>
    <ligand>
        <name>substrate</name>
    </ligand>
</feature>
<evidence type="ECO:0000256" key="15">
    <source>
        <dbReference type="PIRSR" id="PIRSR006769-1"/>
    </source>
</evidence>
<dbReference type="Pfam" id="PF01872">
    <property type="entry name" value="RibD_C"/>
    <property type="match status" value="1"/>
</dbReference>
<reference evidence="19 20" key="1">
    <citation type="submission" date="2020-08" db="EMBL/GenBank/DDBJ databases">
        <title>Sequencing the genomes of 1000 actinobacteria strains.</title>
        <authorList>
            <person name="Klenk H.-P."/>
        </authorList>
    </citation>
    <scope>NUCLEOTIDE SEQUENCE [LARGE SCALE GENOMIC DNA]</scope>
    <source>
        <strain evidence="19 20">DSM 105498</strain>
    </source>
</reference>
<organism evidence="19 20">
    <name type="scientific">Nocardioides soli</name>
    <dbReference type="NCBI Taxonomy" id="1036020"/>
    <lineage>
        <taxon>Bacteria</taxon>
        <taxon>Bacillati</taxon>
        <taxon>Actinomycetota</taxon>
        <taxon>Actinomycetes</taxon>
        <taxon>Propionibacteriales</taxon>
        <taxon>Nocardioidaceae</taxon>
        <taxon>Nocardioides</taxon>
    </lineage>
</organism>
<feature type="binding site" evidence="16">
    <location>
        <position position="160"/>
    </location>
    <ligand>
        <name>NADP(+)</name>
        <dbReference type="ChEBI" id="CHEBI:58349"/>
    </ligand>
</feature>
<evidence type="ECO:0000256" key="2">
    <source>
        <dbReference type="ARBA" id="ARBA00004882"/>
    </source>
</evidence>
<evidence type="ECO:0000256" key="10">
    <source>
        <dbReference type="ARBA" id="ARBA00023002"/>
    </source>
</evidence>
<feature type="binding site" evidence="16">
    <location>
        <position position="202"/>
    </location>
    <ligand>
        <name>NADP(+)</name>
        <dbReference type="ChEBI" id="CHEBI:58349"/>
    </ligand>
</feature>
<evidence type="ECO:0000256" key="12">
    <source>
        <dbReference type="ARBA" id="ARBA00049861"/>
    </source>
</evidence>
<dbReference type="PROSITE" id="PS51747">
    <property type="entry name" value="CYT_DCMP_DEAMINASES_2"/>
    <property type="match status" value="1"/>
</dbReference>
<dbReference type="InterPro" id="IPR002125">
    <property type="entry name" value="CMP_dCMP_dom"/>
</dbReference>